<feature type="compositionally biased region" description="Polar residues" evidence="1">
    <location>
        <begin position="175"/>
        <end position="193"/>
    </location>
</feature>
<accession>A0A418MRF0</accession>
<dbReference type="RefSeq" id="WP_119578690.1">
    <property type="nucleotide sequence ID" value="NZ_QXEC01000020.1"/>
</dbReference>
<proteinExistence type="predicted"/>
<dbReference type="AlphaFoldDB" id="A0A418MRF0"/>
<dbReference type="EMBL" id="QXEC01000020">
    <property type="protein sequence ID" value="RIV36399.1"/>
    <property type="molecule type" value="Genomic_DNA"/>
</dbReference>
<feature type="region of interest" description="Disordered" evidence="1">
    <location>
        <begin position="98"/>
        <end position="151"/>
    </location>
</feature>
<organism evidence="2 3">
    <name type="scientific">Micromonospora radicis</name>
    <dbReference type="NCBI Taxonomy" id="1894971"/>
    <lineage>
        <taxon>Bacteria</taxon>
        <taxon>Bacillati</taxon>
        <taxon>Actinomycetota</taxon>
        <taxon>Actinomycetes</taxon>
        <taxon>Micromonosporales</taxon>
        <taxon>Micromonosporaceae</taxon>
        <taxon>Micromonospora</taxon>
    </lineage>
</organism>
<dbReference type="OrthoDB" id="3404896at2"/>
<feature type="region of interest" description="Disordered" evidence="1">
    <location>
        <begin position="245"/>
        <end position="264"/>
    </location>
</feature>
<keyword evidence="3" id="KW-1185">Reference proteome</keyword>
<gene>
    <name evidence="2" type="ORF">D2L64_19735</name>
</gene>
<dbReference type="Proteomes" id="UP000283832">
    <property type="component" value="Unassembled WGS sequence"/>
</dbReference>
<evidence type="ECO:0000313" key="3">
    <source>
        <dbReference type="Proteomes" id="UP000283832"/>
    </source>
</evidence>
<protein>
    <submittedName>
        <fullName evidence="2">Uncharacterized protein</fullName>
    </submittedName>
</protein>
<sequence length="352" mass="36220">MSTEEFSGVDHDLLADYLGGALVGTPEQAEVARRVADDPDWARAHAQLAPALADVRADLFAWGGGSTPEMPAEVTDRILAALDAADPAGSTTELPAEELAGSGQTGDLAPDDAKSSLVPVQPLGGPRRPGGAPRPGQDRDTPTRPGRRRRRWARVAAPVALATAAVVGLGALQLSGPNRSGDDSASTALSETNPVAPYHDGPRDTAEQAAGASPERGPVTASAPFQLATPPRHTGTDYTTEALRVEPAPTSKLSPGTAEPEISAQGGRLAGPGDLERLGDQLALSACLAEIDAEHGNAPLVFDGVEYARFQGLPALVVRFTDGTGGQWAWVSGPECGVPGSGSDTRYRTRVG</sequence>
<name>A0A418MRF0_9ACTN</name>
<evidence type="ECO:0000256" key="1">
    <source>
        <dbReference type="SAM" id="MobiDB-lite"/>
    </source>
</evidence>
<feature type="region of interest" description="Disordered" evidence="1">
    <location>
        <begin position="174"/>
        <end position="237"/>
    </location>
</feature>
<reference evidence="2 3" key="1">
    <citation type="submission" date="2018-08" db="EMBL/GenBank/DDBJ databases">
        <title>Jishengella sp. nov., isolated from a root of Azadirachta indica A. Juss. var. siamensis Valenton.</title>
        <authorList>
            <person name="Kuncharoen N."/>
            <person name="Tanasupawat S."/>
            <person name="Kudo T."/>
            <person name="Ohkuma M."/>
        </authorList>
    </citation>
    <scope>NUCLEOTIDE SEQUENCE [LARGE SCALE GENOMIC DNA]</scope>
    <source>
        <strain evidence="2 3">AZ1-13</strain>
    </source>
</reference>
<evidence type="ECO:0000313" key="2">
    <source>
        <dbReference type="EMBL" id="RIV36399.1"/>
    </source>
</evidence>
<feature type="compositionally biased region" description="Low complexity" evidence="1">
    <location>
        <begin position="122"/>
        <end position="135"/>
    </location>
</feature>
<comment type="caution">
    <text evidence="2">The sequence shown here is derived from an EMBL/GenBank/DDBJ whole genome shotgun (WGS) entry which is preliminary data.</text>
</comment>